<reference evidence="9" key="1">
    <citation type="journal article" date="2021" name="New Phytol.">
        <title>Evolutionary innovations through gain and loss of genes in the ectomycorrhizal Boletales.</title>
        <authorList>
            <person name="Wu G."/>
            <person name="Miyauchi S."/>
            <person name="Morin E."/>
            <person name="Kuo A."/>
            <person name="Drula E."/>
            <person name="Varga T."/>
            <person name="Kohler A."/>
            <person name="Feng B."/>
            <person name="Cao Y."/>
            <person name="Lipzen A."/>
            <person name="Daum C."/>
            <person name="Hundley H."/>
            <person name="Pangilinan J."/>
            <person name="Johnson J."/>
            <person name="Barry K."/>
            <person name="LaButti K."/>
            <person name="Ng V."/>
            <person name="Ahrendt S."/>
            <person name="Min B."/>
            <person name="Choi I.G."/>
            <person name="Park H."/>
            <person name="Plett J.M."/>
            <person name="Magnuson J."/>
            <person name="Spatafora J.W."/>
            <person name="Nagy L.G."/>
            <person name="Henrissat B."/>
            <person name="Grigoriev I.V."/>
            <person name="Yang Z.L."/>
            <person name="Xu J."/>
            <person name="Martin F.M."/>
        </authorList>
    </citation>
    <scope>NUCLEOTIDE SEQUENCE</scope>
    <source>
        <strain evidence="9">KKN 215</strain>
    </source>
</reference>
<dbReference type="GO" id="GO:0000422">
    <property type="term" value="P:autophagy of mitochondrion"/>
    <property type="evidence" value="ECO:0007669"/>
    <property type="project" value="TreeGrafter"/>
</dbReference>
<dbReference type="GO" id="GO:0000045">
    <property type="term" value="P:autophagosome assembly"/>
    <property type="evidence" value="ECO:0007669"/>
    <property type="project" value="TreeGrafter"/>
</dbReference>
<dbReference type="Proteomes" id="UP000813824">
    <property type="component" value="Unassembled WGS sequence"/>
</dbReference>
<keyword evidence="5" id="KW-0813">Transport</keyword>
<sequence length="215" mass="23913">MATLTLTRPQFDRACQALARNHTPSYLKSWSWKEHSTYPGLGYLSRTLTLPCPADGLAEQDAVDEEPHGDLADSEEDAASIPPESVRLTTVQLYVVWSPSFQVPALYFSAHHDNGTPLNLAEICRLSLFRQHALSGEQVASFALQDRASSMALLSQGDHPTLGTPCWYIHPCNTSAVVGEIMAEVDDASWTDEERGVRWMEAWFMVEANMICLEE</sequence>
<evidence type="ECO:0000256" key="7">
    <source>
        <dbReference type="ARBA" id="ARBA00029833"/>
    </source>
</evidence>
<accession>A0A8K0UXF8</accession>
<evidence type="ECO:0000313" key="10">
    <source>
        <dbReference type="Proteomes" id="UP000813824"/>
    </source>
</evidence>
<comment type="caution">
    <text evidence="9">The sequence shown here is derived from an EMBL/GenBank/DDBJ whole genome shotgun (WGS) entry which is preliminary data.</text>
</comment>
<dbReference type="PANTHER" id="PTHR14957:SF1">
    <property type="entry name" value="UBIQUITIN-LIKE-CONJUGATING ENZYME ATG10"/>
    <property type="match status" value="1"/>
</dbReference>
<keyword evidence="6" id="KW-0072">Autophagy</keyword>
<dbReference type="Pfam" id="PF03987">
    <property type="entry name" value="Autophagy_act_C"/>
    <property type="match status" value="1"/>
</dbReference>
<dbReference type="PANTHER" id="PTHR14957">
    <property type="entry name" value="UBIQUITIN-LIKE-CONJUGATING ENZYME ATG10"/>
    <property type="match status" value="1"/>
</dbReference>
<evidence type="ECO:0000256" key="4">
    <source>
        <dbReference type="ARBA" id="ARBA00022786"/>
    </source>
</evidence>
<keyword evidence="5" id="KW-0653">Protein transport</keyword>
<dbReference type="GO" id="GO:0015031">
    <property type="term" value="P:protein transport"/>
    <property type="evidence" value="ECO:0007669"/>
    <property type="project" value="UniProtKB-KW"/>
</dbReference>
<evidence type="ECO:0000313" key="9">
    <source>
        <dbReference type="EMBL" id="KAH8106190.1"/>
    </source>
</evidence>
<dbReference type="GO" id="GO:0061651">
    <property type="term" value="F:Atg12 conjugating enzyme activity"/>
    <property type="evidence" value="ECO:0007669"/>
    <property type="project" value="TreeGrafter"/>
</dbReference>
<evidence type="ECO:0000256" key="8">
    <source>
        <dbReference type="SAM" id="MobiDB-lite"/>
    </source>
</evidence>
<evidence type="ECO:0000256" key="2">
    <source>
        <dbReference type="ARBA" id="ARBA00021099"/>
    </source>
</evidence>
<keyword evidence="3" id="KW-0808">Transferase</keyword>
<evidence type="ECO:0000256" key="1">
    <source>
        <dbReference type="ARBA" id="ARBA00005696"/>
    </source>
</evidence>
<dbReference type="OrthoDB" id="4089664at2759"/>
<organism evidence="9 10">
    <name type="scientific">Cristinia sonorae</name>
    <dbReference type="NCBI Taxonomy" id="1940300"/>
    <lineage>
        <taxon>Eukaryota</taxon>
        <taxon>Fungi</taxon>
        <taxon>Dikarya</taxon>
        <taxon>Basidiomycota</taxon>
        <taxon>Agaricomycotina</taxon>
        <taxon>Agaricomycetes</taxon>
        <taxon>Agaricomycetidae</taxon>
        <taxon>Agaricales</taxon>
        <taxon>Pleurotineae</taxon>
        <taxon>Stephanosporaceae</taxon>
        <taxon>Cristinia</taxon>
    </lineage>
</organism>
<comment type="similarity">
    <text evidence="1">Belongs to the ATG10 family.</text>
</comment>
<dbReference type="EMBL" id="JAEVFJ010000003">
    <property type="protein sequence ID" value="KAH8106190.1"/>
    <property type="molecule type" value="Genomic_DNA"/>
</dbReference>
<keyword evidence="10" id="KW-1185">Reference proteome</keyword>
<gene>
    <name evidence="9" type="ORF">BXZ70DRAFT_918552</name>
</gene>
<name>A0A8K0UXF8_9AGAR</name>
<dbReference type="GO" id="GO:0005829">
    <property type="term" value="C:cytosol"/>
    <property type="evidence" value="ECO:0007669"/>
    <property type="project" value="TreeGrafter"/>
</dbReference>
<dbReference type="AlphaFoldDB" id="A0A8K0UXF8"/>
<evidence type="ECO:0000256" key="5">
    <source>
        <dbReference type="ARBA" id="ARBA00022927"/>
    </source>
</evidence>
<dbReference type="InterPro" id="IPR007135">
    <property type="entry name" value="Atg3/Atg10"/>
</dbReference>
<keyword evidence="4" id="KW-0833">Ubl conjugation pathway</keyword>
<evidence type="ECO:0000256" key="3">
    <source>
        <dbReference type="ARBA" id="ARBA00022679"/>
    </source>
</evidence>
<evidence type="ECO:0000256" key="6">
    <source>
        <dbReference type="ARBA" id="ARBA00023006"/>
    </source>
</evidence>
<protein>
    <recommendedName>
        <fullName evidence="2">Ubiquitin-like-conjugating enzyme ATG10</fullName>
    </recommendedName>
    <alternativeName>
        <fullName evidence="7">Autophagy-related protein 10</fullName>
    </alternativeName>
</protein>
<proteinExistence type="inferred from homology"/>
<dbReference type="GO" id="GO:0032446">
    <property type="term" value="P:protein modification by small protein conjugation"/>
    <property type="evidence" value="ECO:0007669"/>
    <property type="project" value="TreeGrafter"/>
</dbReference>
<feature type="region of interest" description="Disordered" evidence="8">
    <location>
        <begin position="61"/>
        <end position="82"/>
    </location>
</feature>
<dbReference type="Gene3D" id="3.30.1460.50">
    <property type="match status" value="1"/>
</dbReference>